<feature type="transmembrane region" description="Helical" evidence="8">
    <location>
        <begin position="238"/>
        <end position="263"/>
    </location>
</feature>
<dbReference type="Gene3D" id="3.30.70.100">
    <property type="match status" value="1"/>
</dbReference>
<feature type="domain" description="Mechanosensitive ion channel MscS" evidence="9">
    <location>
        <begin position="592"/>
        <end position="659"/>
    </location>
</feature>
<feature type="domain" description="Mechanosensitive ion channel MscS C-terminal" evidence="11">
    <location>
        <begin position="668"/>
        <end position="749"/>
    </location>
</feature>
<dbReference type="OrthoDB" id="9799209at2"/>
<name>A0A1I1L5G4_9RHOB</name>
<evidence type="ECO:0000256" key="6">
    <source>
        <dbReference type="ARBA" id="ARBA00023136"/>
    </source>
</evidence>
<dbReference type="InterPro" id="IPR011066">
    <property type="entry name" value="MscS_channel_C_sf"/>
</dbReference>
<dbReference type="SUPFAM" id="SSF82861">
    <property type="entry name" value="Mechanosensitive channel protein MscS (YggB), transmembrane region"/>
    <property type="match status" value="1"/>
</dbReference>
<dbReference type="AlphaFoldDB" id="A0A1I1L5G4"/>
<dbReference type="STRING" id="517719.SAMN05421762_1785"/>
<feature type="transmembrane region" description="Helical" evidence="8">
    <location>
        <begin position="392"/>
        <end position="413"/>
    </location>
</feature>
<feature type="transmembrane region" description="Helical" evidence="8">
    <location>
        <begin position="352"/>
        <end position="372"/>
    </location>
</feature>
<feature type="transmembrane region" description="Helical" evidence="8">
    <location>
        <begin position="419"/>
        <end position="436"/>
    </location>
</feature>
<dbReference type="Gene3D" id="2.30.30.60">
    <property type="match status" value="1"/>
</dbReference>
<dbReference type="GO" id="GO:0008381">
    <property type="term" value="F:mechanosensitive monoatomic ion channel activity"/>
    <property type="evidence" value="ECO:0007669"/>
    <property type="project" value="UniProtKB-ARBA"/>
</dbReference>
<dbReference type="SUPFAM" id="SSF82689">
    <property type="entry name" value="Mechanosensitive channel protein MscS (YggB), C-terminal domain"/>
    <property type="match status" value="1"/>
</dbReference>
<organism evidence="12 13">
    <name type="scientific">Pseudooceanicola nitratireducens</name>
    <dbReference type="NCBI Taxonomy" id="517719"/>
    <lineage>
        <taxon>Bacteria</taxon>
        <taxon>Pseudomonadati</taxon>
        <taxon>Pseudomonadota</taxon>
        <taxon>Alphaproteobacteria</taxon>
        <taxon>Rhodobacterales</taxon>
        <taxon>Paracoccaceae</taxon>
        <taxon>Pseudooceanicola</taxon>
    </lineage>
</organism>
<evidence type="ECO:0000256" key="1">
    <source>
        <dbReference type="ARBA" id="ARBA00004651"/>
    </source>
</evidence>
<keyword evidence="13" id="KW-1185">Reference proteome</keyword>
<dbReference type="InterPro" id="IPR022249">
    <property type="entry name" value="DUF3772"/>
</dbReference>
<keyword evidence="6 8" id="KW-0472">Membrane</keyword>
<evidence type="ECO:0000256" key="3">
    <source>
        <dbReference type="ARBA" id="ARBA00022475"/>
    </source>
</evidence>
<dbReference type="Pfam" id="PF12607">
    <property type="entry name" value="DUF3772"/>
    <property type="match status" value="1"/>
</dbReference>
<feature type="domain" description="DUF3772" evidence="10">
    <location>
        <begin position="124"/>
        <end position="179"/>
    </location>
</feature>
<comment type="subcellular location">
    <subcellularLocation>
        <location evidence="1">Cell membrane</location>
        <topology evidence="1">Multi-pass membrane protein</topology>
    </subcellularLocation>
</comment>
<evidence type="ECO:0000259" key="11">
    <source>
        <dbReference type="Pfam" id="PF21082"/>
    </source>
</evidence>
<dbReference type="InterPro" id="IPR052702">
    <property type="entry name" value="MscS-like_channel"/>
</dbReference>
<feature type="transmembrane region" description="Helical" evidence="8">
    <location>
        <begin position="199"/>
        <end position="217"/>
    </location>
</feature>
<dbReference type="InterPro" id="IPR006685">
    <property type="entry name" value="MscS_channel_2nd"/>
</dbReference>
<dbReference type="InterPro" id="IPR049278">
    <property type="entry name" value="MS_channel_C"/>
</dbReference>
<dbReference type="Proteomes" id="UP000231644">
    <property type="component" value="Unassembled WGS sequence"/>
</dbReference>
<dbReference type="InterPro" id="IPR023408">
    <property type="entry name" value="MscS_beta-dom_sf"/>
</dbReference>
<evidence type="ECO:0000259" key="10">
    <source>
        <dbReference type="Pfam" id="PF12607"/>
    </source>
</evidence>
<evidence type="ECO:0000256" key="7">
    <source>
        <dbReference type="SAM" id="MobiDB-lite"/>
    </source>
</evidence>
<proteinExistence type="inferred from homology"/>
<evidence type="ECO:0000256" key="8">
    <source>
        <dbReference type="SAM" id="Phobius"/>
    </source>
</evidence>
<dbReference type="SUPFAM" id="SSF50182">
    <property type="entry name" value="Sm-like ribonucleoproteins"/>
    <property type="match status" value="1"/>
</dbReference>
<comment type="similarity">
    <text evidence="2">Belongs to the MscS (TC 1.A.23) family.</text>
</comment>
<evidence type="ECO:0000256" key="4">
    <source>
        <dbReference type="ARBA" id="ARBA00022692"/>
    </source>
</evidence>
<feature type="transmembrane region" description="Helical" evidence="8">
    <location>
        <begin position="509"/>
        <end position="526"/>
    </location>
</feature>
<feature type="transmembrane region" description="Helical" evidence="8">
    <location>
        <begin position="576"/>
        <end position="605"/>
    </location>
</feature>
<dbReference type="Gene3D" id="1.10.287.1260">
    <property type="match status" value="1"/>
</dbReference>
<dbReference type="Pfam" id="PF00924">
    <property type="entry name" value="MS_channel_2nd"/>
    <property type="match status" value="1"/>
</dbReference>
<protein>
    <submittedName>
        <fullName evidence="12">Small-conductance mechanosensitive channel</fullName>
    </submittedName>
</protein>
<dbReference type="EMBL" id="FOLX01000001">
    <property type="protein sequence ID" value="SFC68287.1"/>
    <property type="molecule type" value="Genomic_DNA"/>
</dbReference>
<evidence type="ECO:0000256" key="2">
    <source>
        <dbReference type="ARBA" id="ARBA00008017"/>
    </source>
</evidence>
<reference evidence="12 13" key="1">
    <citation type="submission" date="2016-10" db="EMBL/GenBank/DDBJ databases">
        <authorList>
            <person name="de Groot N.N."/>
        </authorList>
    </citation>
    <scope>NUCLEOTIDE SEQUENCE [LARGE SCALE GENOMIC DNA]</scope>
    <source>
        <strain evidence="12 13">DSM 29619</strain>
    </source>
</reference>
<sequence length="816" mass="88938">MIERLRQAALWVVLMTTLLIGSVVSVFAQDIDYDAWVDVAARAETAIGAEAASEQAFEVLREELTNWRQTFQAARSQNAAAIEAVRAQIDALGPKPEEGEEAPETAQQRDTLNTRLNDLRAPVQRAEVAYSRADALIAQIDRILRDRQADRLLELGPTPLNPVLWPQAVTALVDFFTRTADDIQNNWTNPARRADFQQVLPMTVFFLTLAFILTLRGRYWVERLASRLQDRDRTAERWLAGFVVSIGQIIVPVVGFICLAIAGLSTEMLGARGEMLVQALPAAGFQFFAARWLGGRLFPRTDKFELPLALDGIRRAEGRIHALTLGLVLFLIEPLRRIQDFAGWGAEVTSVLTFPLLVVAALALLRLAQLLLRHAKETAETEVDVKSRLLTILSRITMAVAVAGPIFAAIGYFNAGEALVYPTIASLMLMALLVVLQRLVDELYILFTRNRDGVKEALTPVLAGFALVLVSIPAFALIWGARVTDLTELWTRFLAGFSLGDTRISPTDFLTFVVIFAIGYVATRMVQSALRTTVLPKTKLDVGGQNAVASGMGYVGIFAAGVIAVTSAGLDLSSLAIVAGALSVGIGFGLQNIVSNFVSGIILLIERPVAIGDWIQVGGQMGYVRDISVRSTRIETFDRTDVIVPNADLVSGTVTNWTRGNLVGRIIVPVGVAYGSNTRQVEKILQEVAEAQPMVLLNPPPFILFKGFGADSMDFEIRAILRDVTAILQVQTEMNHQITERFAEAGIEIPFAQRDIWLRNPEALRPDTAPPAATPVAEPLTRDEAQAAEQQLTPEDLPGSQDGETGDASGDGGEGR</sequence>
<dbReference type="PANTHER" id="PTHR30347:SF1">
    <property type="entry name" value="MECHANOSENSITIVE CHANNEL MSCK"/>
    <property type="match status" value="1"/>
</dbReference>
<gene>
    <name evidence="12" type="ORF">SAMN05421762_1785</name>
</gene>
<dbReference type="InterPro" id="IPR010920">
    <property type="entry name" value="LSM_dom_sf"/>
</dbReference>
<feature type="region of interest" description="Disordered" evidence="7">
    <location>
        <begin position="763"/>
        <end position="816"/>
    </location>
</feature>
<feature type="transmembrane region" description="Helical" evidence="8">
    <location>
        <begin position="457"/>
        <end position="481"/>
    </location>
</feature>
<keyword evidence="5 8" id="KW-1133">Transmembrane helix</keyword>
<evidence type="ECO:0000313" key="13">
    <source>
        <dbReference type="Proteomes" id="UP000231644"/>
    </source>
</evidence>
<dbReference type="PANTHER" id="PTHR30347">
    <property type="entry name" value="POTASSIUM CHANNEL RELATED"/>
    <property type="match status" value="1"/>
</dbReference>
<dbReference type="InterPro" id="IPR011014">
    <property type="entry name" value="MscS_channel_TM-2"/>
</dbReference>
<keyword evidence="4 8" id="KW-0812">Transmembrane</keyword>
<dbReference type="GO" id="GO:0005886">
    <property type="term" value="C:plasma membrane"/>
    <property type="evidence" value="ECO:0007669"/>
    <property type="project" value="UniProtKB-SubCell"/>
</dbReference>
<accession>A0A1I1L5G4</accession>
<keyword evidence="3" id="KW-1003">Cell membrane</keyword>
<evidence type="ECO:0000259" key="9">
    <source>
        <dbReference type="Pfam" id="PF00924"/>
    </source>
</evidence>
<feature type="transmembrane region" description="Helical" evidence="8">
    <location>
        <begin position="547"/>
        <end position="570"/>
    </location>
</feature>
<dbReference type="Pfam" id="PF21082">
    <property type="entry name" value="MS_channel_3rd"/>
    <property type="match status" value="1"/>
</dbReference>
<evidence type="ECO:0000313" key="12">
    <source>
        <dbReference type="EMBL" id="SFC68287.1"/>
    </source>
</evidence>
<evidence type="ECO:0000256" key="5">
    <source>
        <dbReference type="ARBA" id="ARBA00022989"/>
    </source>
</evidence>